<dbReference type="AlphaFoldDB" id="Q02D36"/>
<dbReference type="OrthoDB" id="9807240at2"/>
<evidence type="ECO:0000259" key="14">
    <source>
        <dbReference type="PROSITE" id="PS50975"/>
    </source>
</evidence>
<proteinExistence type="inferred from homology"/>
<dbReference type="STRING" id="234267.Acid_0014"/>
<name>Q02D36_SOLUE</name>
<dbReference type="KEGG" id="sus:Acid_0014"/>
<evidence type="ECO:0000313" key="15">
    <source>
        <dbReference type="EMBL" id="ABJ81030.1"/>
    </source>
</evidence>
<dbReference type="InterPro" id="IPR020560">
    <property type="entry name" value="PRibGlycinamide_synth_C-dom"/>
</dbReference>
<dbReference type="PROSITE" id="PS00184">
    <property type="entry name" value="GARS"/>
    <property type="match status" value="1"/>
</dbReference>
<reference evidence="15" key="1">
    <citation type="submission" date="2006-10" db="EMBL/GenBank/DDBJ databases">
        <title>Complete sequence of Solibacter usitatus Ellin6076.</title>
        <authorList>
            <consortium name="US DOE Joint Genome Institute"/>
            <person name="Copeland A."/>
            <person name="Lucas S."/>
            <person name="Lapidus A."/>
            <person name="Barry K."/>
            <person name="Detter J.C."/>
            <person name="Glavina del Rio T."/>
            <person name="Hammon N."/>
            <person name="Israni S."/>
            <person name="Dalin E."/>
            <person name="Tice H."/>
            <person name="Pitluck S."/>
            <person name="Thompson L.S."/>
            <person name="Brettin T."/>
            <person name="Bruce D."/>
            <person name="Han C."/>
            <person name="Tapia R."/>
            <person name="Gilna P."/>
            <person name="Schmutz J."/>
            <person name="Larimer F."/>
            <person name="Land M."/>
            <person name="Hauser L."/>
            <person name="Kyrpides N."/>
            <person name="Mikhailova N."/>
            <person name="Janssen P.H."/>
            <person name="Kuske C.R."/>
            <person name="Richardson P."/>
        </authorList>
    </citation>
    <scope>NUCLEOTIDE SEQUENCE</scope>
    <source>
        <strain evidence="15">Ellin6076</strain>
    </source>
</reference>
<dbReference type="Pfam" id="PF01071">
    <property type="entry name" value="GARS_A"/>
    <property type="match status" value="1"/>
</dbReference>
<dbReference type="PANTHER" id="PTHR43472:SF1">
    <property type="entry name" value="PHOSPHORIBOSYLAMINE--GLYCINE LIGASE, CHLOROPLASTIC"/>
    <property type="match status" value="1"/>
</dbReference>
<keyword evidence="5 12" id="KW-0436">Ligase</keyword>
<dbReference type="Gene3D" id="3.30.1490.20">
    <property type="entry name" value="ATP-grasp fold, A domain"/>
    <property type="match status" value="1"/>
</dbReference>
<accession>Q02D36</accession>
<evidence type="ECO:0000256" key="12">
    <source>
        <dbReference type="HAMAP-Rule" id="MF_00138"/>
    </source>
</evidence>
<dbReference type="Gene3D" id="3.40.50.20">
    <property type="match status" value="1"/>
</dbReference>
<evidence type="ECO:0000256" key="3">
    <source>
        <dbReference type="ARBA" id="ARBA00005174"/>
    </source>
</evidence>
<evidence type="ECO:0000256" key="8">
    <source>
        <dbReference type="ARBA" id="ARBA00022840"/>
    </source>
</evidence>
<dbReference type="EMBL" id="CP000473">
    <property type="protein sequence ID" value="ABJ81030.1"/>
    <property type="molecule type" value="Genomic_DNA"/>
</dbReference>
<comment type="catalytic activity">
    <reaction evidence="12">
        <text>5-phospho-beta-D-ribosylamine + glycine + ATP = N(1)-(5-phospho-beta-D-ribosyl)glycinamide + ADP + phosphate + H(+)</text>
        <dbReference type="Rhea" id="RHEA:17453"/>
        <dbReference type="ChEBI" id="CHEBI:15378"/>
        <dbReference type="ChEBI" id="CHEBI:30616"/>
        <dbReference type="ChEBI" id="CHEBI:43474"/>
        <dbReference type="ChEBI" id="CHEBI:57305"/>
        <dbReference type="ChEBI" id="CHEBI:58681"/>
        <dbReference type="ChEBI" id="CHEBI:143788"/>
        <dbReference type="ChEBI" id="CHEBI:456216"/>
        <dbReference type="EC" id="6.3.4.13"/>
    </reaction>
</comment>
<evidence type="ECO:0000256" key="9">
    <source>
        <dbReference type="ARBA" id="ARBA00038345"/>
    </source>
</evidence>
<dbReference type="eggNOG" id="COG0151">
    <property type="taxonomic scope" value="Bacteria"/>
</dbReference>
<dbReference type="SUPFAM" id="SSF56059">
    <property type="entry name" value="Glutathione synthetase ATP-binding domain-like"/>
    <property type="match status" value="1"/>
</dbReference>
<dbReference type="SMART" id="SM01209">
    <property type="entry name" value="GARS_A"/>
    <property type="match status" value="1"/>
</dbReference>
<gene>
    <name evidence="12" type="primary">purD</name>
    <name evidence="15" type="ordered locus">Acid_0014</name>
</gene>
<dbReference type="Pfam" id="PF02844">
    <property type="entry name" value="GARS_N"/>
    <property type="match status" value="1"/>
</dbReference>
<feature type="domain" description="ATP-grasp" evidence="14">
    <location>
        <begin position="100"/>
        <end position="292"/>
    </location>
</feature>
<dbReference type="InterPro" id="IPR020561">
    <property type="entry name" value="PRibGlycinamid_synth_ATP-grasp"/>
</dbReference>
<evidence type="ECO:0000256" key="5">
    <source>
        <dbReference type="ARBA" id="ARBA00022598"/>
    </source>
</evidence>
<comment type="cofactor">
    <cofactor evidence="1">
        <name>Mn(2+)</name>
        <dbReference type="ChEBI" id="CHEBI:29035"/>
    </cofactor>
</comment>
<dbReference type="PANTHER" id="PTHR43472">
    <property type="entry name" value="PHOSPHORIBOSYLAMINE--GLYCINE LIGASE"/>
    <property type="match status" value="1"/>
</dbReference>
<comment type="pathway">
    <text evidence="3 12">Purine metabolism; IMP biosynthesis via de novo pathway; N(1)-(5-phospho-D-ribosyl)glycinamide from 5-phospho-alpha-D-ribose 1-diphosphate: step 2/2.</text>
</comment>
<dbReference type="EC" id="6.3.4.13" evidence="4 12"/>
<sequence>MKILVIGSGGREHALCWKLAQSPGVEVFANPGNPGMALVATCIPGEALDAALAIRADLTVVGPEVPLVAGVVDAFRAQGLKIVGPDAEAAQLEGSKIFAKNFFMKSGIPTARYEAVDDPQQARAALSRFGFPVVLKADGLAAGKGVIIAQNAAEADAALETLKGAIVVEEFLTGQEVSFIALCDGKDALPLAATQDHKAVFDGDRGPNTGGMGAYCASGILSDADCQMVMERVIYPTVRAMNFTGFLYAGLMMTTEGPRVLEFNVRLGDPETQPLMHRMKSDFVPALMAAAEGRLAGHTLEWNAGPSVCVVMTSAGYPGTFEAGKEILGVEQAEAHGAVVFQAGTRLLHGRLETAGGRVLGVTASGADLPAAIGMAYEAVAKIQFEGMHYRHDIARKGIIRG</sequence>
<protein>
    <recommendedName>
        <fullName evidence="4 12">Phosphoribosylamine--glycine ligase</fullName>
        <ecNumber evidence="4 12">6.3.4.13</ecNumber>
    </recommendedName>
    <alternativeName>
        <fullName evidence="12">GARS</fullName>
    </alternativeName>
    <alternativeName>
        <fullName evidence="10 12">Glycinamide ribonucleotide synthetase</fullName>
    </alternativeName>
    <alternativeName>
        <fullName evidence="11 12">Phosphoribosylglycinamide synthetase</fullName>
    </alternativeName>
</protein>
<dbReference type="PROSITE" id="PS50975">
    <property type="entry name" value="ATP_GRASP"/>
    <property type="match status" value="1"/>
</dbReference>
<dbReference type="InterPro" id="IPR013815">
    <property type="entry name" value="ATP_grasp_subdomain_1"/>
</dbReference>
<dbReference type="UniPathway" id="UPA00074">
    <property type="reaction ID" value="UER00125"/>
</dbReference>
<keyword evidence="8 13" id="KW-0067">ATP-binding</keyword>
<dbReference type="GO" id="GO:0009113">
    <property type="term" value="P:purine nucleobase biosynthetic process"/>
    <property type="evidence" value="ECO:0007669"/>
    <property type="project" value="InterPro"/>
</dbReference>
<dbReference type="HAMAP" id="MF_00138">
    <property type="entry name" value="GARS"/>
    <property type="match status" value="1"/>
</dbReference>
<dbReference type="HOGENOM" id="CLU_027420_3_1_0"/>
<dbReference type="InterPro" id="IPR011054">
    <property type="entry name" value="Rudment_hybrid_motif"/>
</dbReference>
<dbReference type="InParanoid" id="Q02D36"/>
<comment type="cofactor">
    <cofactor evidence="2">
        <name>Mg(2+)</name>
        <dbReference type="ChEBI" id="CHEBI:18420"/>
    </cofactor>
</comment>
<comment type="similarity">
    <text evidence="9 12">Belongs to the GARS family.</text>
</comment>
<dbReference type="InterPro" id="IPR020559">
    <property type="entry name" value="PRibGlycinamide_synth_CS"/>
</dbReference>
<evidence type="ECO:0000256" key="7">
    <source>
        <dbReference type="ARBA" id="ARBA00022755"/>
    </source>
</evidence>
<dbReference type="FunCoup" id="Q02D36">
    <property type="interactions" value="432"/>
</dbReference>
<dbReference type="NCBIfam" id="TIGR00877">
    <property type="entry name" value="purD"/>
    <property type="match status" value="1"/>
</dbReference>
<evidence type="ECO:0000256" key="4">
    <source>
        <dbReference type="ARBA" id="ARBA00013255"/>
    </source>
</evidence>
<dbReference type="InterPro" id="IPR011761">
    <property type="entry name" value="ATP-grasp"/>
</dbReference>
<evidence type="ECO:0000256" key="6">
    <source>
        <dbReference type="ARBA" id="ARBA00022741"/>
    </source>
</evidence>
<evidence type="ECO:0000256" key="2">
    <source>
        <dbReference type="ARBA" id="ARBA00001946"/>
    </source>
</evidence>
<dbReference type="SUPFAM" id="SSF51246">
    <property type="entry name" value="Rudiment single hybrid motif"/>
    <property type="match status" value="1"/>
</dbReference>
<keyword evidence="7 12" id="KW-0658">Purine biosynthesis</keyword>
<dbReference type="FunFam" id="3.90.600.10:FF:000001">
    <property type="entry name" value="Trifunctional purine biosynthetic protein adenosine-3"/>
    <property type="match status" value="1"/>
</dbReference>
<dbReference type="Pfam" id="PF02843">
    <property type="entry name" value="GARS_C"/>
    <property type="match status" value="1"/>
</dbReference>
<dbReference type="GO" id="GO:0046872">
    <property type="term" value="F:metal ion binding"/>
    <property type="evidence" value="ECO:0007669"/>
    <property type="project" value="InterPro"/>
</dbReference>
<organism evidence="15">
    <name type="scientific">Solibacter usitatus (strain Ellin6076)</name>
    <dbReference type="NCBI Taxonomy" id="234267"/>
    <lineage>
        <taxon>Bacteria</taxon>
        <taxon>Pseudomonadati</taxon>
        <taxon>Acidobacteriota</taxon>
        <taxon>Terriglobia</taxon>
        <taxon>Bryobacterales</taxon>
        <taxon>Solibacteraceae</taxon>
        <taxon>Candidatus Solibacter</taxon>
    </lineage>
</organism>
<dbReference type="InterPro" id="IPR037123">
    <property type="entry name" value="PRibGlycinamide_synth_C_sf"/>
</dbReference>
<evidence type="ECO:0000256" key="13">
    <source>
        <dbReference type="PROSITE-ProRule" id="PRU00409"/>
    </source>
</evidence>
<evidence type="ECO:0000256" key="1">
    <source>
        <dbReference type="ARBA" id="ARBA00001936"/>
    </source>
</evidence>
<evidence type="ECO:0000256" key="10">
    <source>
        <dbReference type="ARBA" id="ARBA00042242"/>
    </source>
</evidence>
<dbReference type="GO" id="GO:0005524">
    <property type="term" value="F:ATP binding"/>
    <property type="evidence" value="ECO:0007669"/>
    <property type="project" value="UniProtKB-UniRule"/>
</dbReference>
<dbReference type="InterPro" id="IPR020562">
    <property type="entry name" value="PRibGlycinamide_synth_N"/>
</dbReference>
<dbReference type="GO" id="GO:0004637">
    <property type="term" value="F:phosphoribosylamine-glycine ligase activity"/>
    <property type="evidence" value="ECO:0007669"/>
    <property type="project" value="UniProtKB-UniRule"/>
</dbReference>
<evidence type="ECO:0000256" key="11">
    <source>
        <dbReference type="ARBA" id="ARBA00042864"/>
    </source>
</evidence>
<dbReference type="SUPFAM" id="SSF52440">
    <property type="entry name" value="PreATP-grasp domain"/>
    <property type="match status" value="1"/>
</dbReference>
<dbReference type="InterPro" id="IPR000115">
    <property type="entry name" value="PRibGlycinamide_synth"/>
</dbReference>
<dbReference type="Gene3D" id="3.90.600.10">
    <property type="entry name" value="Phosphoribosylglycinamide synthetase, C-terminal domain"/>
    <property type="match status" value="1"/>
</dbReference>
<dbReference type="InterPro" id="IPR016185">
    <property type="entry name" value="PreATP-grasp_dom_sf"/>
</dbReference>
<dbReference type="Gene3D" id="3.30.470.20">
    <property type="entry name" value="ATP-grasp fold, B domain"/>
    <property type="match status" value="1"/>
</dbReference>
<keyword evidence="6 13" id="KW-0547">Nucleotide-binding</keyword>
<dbReference type="SMART" id="SM01210">
    <property type="entry name" value="GARS_C"/>
    <property type="match status" value="1"/>
</dbReference>
<dbReference type="GO" id="GO:0006189">
    <property type="term" value="P:'de novo' IMP biosynthetic process"/>
    <property type="evidence" value="ECO:0007669"/>
    <property type="project" value="UniProtKB-UniRule"/>
</dbReference>